<organism evidence="1">
    <name type="scientific">marine sediment metagenome</name>
    <dbReference type="NCBI Taxonomy" id="412755"/>
    <lineage>
        <taxon>unclassified sequences</taxon>
        <taxon>metagenomes</taxon>
        <taxon>ecological metagenomes</taxon>
    </lineage>
</organism>
<proteinExistence type="predicted"/>
<reference evidence="1" key="1">
    <citation type="journal article" date="2015" name="Nature">
        <title>Complex archaea that bridge the gap between prokaryotes and eukaryotes.</title>
        <authorList>
            <person name="Spang A."/>
            <person name="Saw J.H."/>
            <person name="Jorgensen S.L."/>
            <person name="Zaremba-Niedzwiedzka K."/>
            <person name="Martijn J."/>
            <person name="Lind A.E."/>
            <person name="van Eijk R."/>
            <person name="Schleper C."/>
            <person name="Guy L."/>
            <person name="Ettema T.J."/>
        </authorList>
    </citation>
    <scope>NUCLEOTIDE SEQUENCE</scope>
</reference>
<name>A0A0F8Y5K5_9ZZZZ</name>
<comment type="caution">
    <text evidence="1">The sequence shown here is derived from an EMBL/GenBank/DDBJ whole genome shotgun (WGS) entry which is preliminary data.</text>
</comment>
<gene>
    <name evidence="1" type="ORF">LCGC14_2862280</name>
</gene>
<evidence type="ECO:0000313" key="1">
    <source>
        <dbReference type="EMBL" id="KKK76573.1"/>
    </source>
</evidence>
<dbReference type="AlphaFoldDB" id="A0A0F8Y5K5"/>
<protein>
    <submittedName>
        <fullName evidence="1">Uncharacterized protein</fullName>
    </submittedName>
</protein>
<sequence>MRTNGVFQNSLGLNLFTRDQWEEIHLASLELLDTVGVLV</sequence>
<dbReference type="EMBL" id="LAZR01055346">
    <property type="protein sequence ID" value="KKK76573.1"/>
    <property type="molecule type" value="Genomic_DNA"/>
</dbReference>
<feature type="non-terminal residue" evidence="1">
    <location>
        <position position="39"/>
    </location>
</feature>
<accession>A0A0F8Y5K5</accession>